<keyword evidence="1" id="KW-0472">Membrane</keyword>
<evidence type="ECO:0000256" key="1">
    <source>
        <dbReference type="SAM" id="Phobius"/>
    </source>
</evidence>
<keyword evidence="1" id="KW-0812">Transmembrane</keyword>
<accession>A0AAP2GPK1</accession>
<reference evidence="2 3" key="1">
    <citation type="submission" date="2021-05" db="EMBL/GenBank/DDBJ databases">
        <title>A Polyphasic approach of four new species of the genus Ohtaekwangia: Ohtaekwangia histidinii sp. nov., Ohtaekwangia cretensis sp. nov., Ohtaekwangia indiensis sp. nov., Ohtaekwangia reichenbachii sp. nov. from diverse environment.</title>
        <authorList>
            <person name="Octaviana S."/>
        </authorList>
    </citation>
    <scope>NUCLEOTIDE SEQUENCE [LARGE SCALE GENOMIC DNA]</scope>
    <source>
        <strain evidence="2 3">PWU4</strain>
    </source>
</reference>
<comment type="caution">
    <text evidence="2">The sequence shown here is derived from an EMBL/GenBank/DDBJ whole genome shotgun (WGS) entry which is preliminary data.</text>
</comment>
<protein>
    <submittedName>
        <fullName evidence="2">Uncharacterized protein</fullName>
    </submittedName>
</protein>
<feature type="transmembrane region" description="Helical" evidence="1">
    <location>
        <begin position="101"/>
        <end position="119"/>
    </location>
</feature>
<evidence type="ECO:0000313" key="2">
    <source>
        <dbReference type="EMBL" id="MBT1697522.1"/>
    </source>
</evidence>
<dbReference type="Proteomes" id="UP001319200">
    <property type="component" value="Unassembled WGS sequence"/>
</dbReference>
<dbReference type="RefSeq" id="WP_254163392.1">
    <property type="nucleotide sequence ID" value="NZ_JAHESF010000009.1"/>
</dbReference>
<dbReference type="EMBL" id="JAHESF010000009">
    <property type="protein sequence ID" value="MBT1697522.1"/>
    <property type="molecule type" value="Genomic_DNA"/>
</dbReference>
<sequence>MDESGKVPKRLPENVIDRLVKTQYQKALNEAEQIKLRIRNSDHQADYAKRLLEYQAQIITNRPEEHRKTVTRYAYVTVMILFVFLGFITTCLYIGKEEFIRYFLQIVSYIVVSAFSFYFGRKTGGRKDNGVKEAEVVDSQLFK</sequence>
<dbReference type="AlphaFoldDB" id="A0AAP2GPK1"/>
<feature type="transmembrane region" description="Helical" evidence="1">
    <location>
        <begin position="73"/>
        <end position="95"/>
    </location>
</feature>
<organism evidence="2 3">
    <name type="scientific">Chryseosolibacter histidini</name>
    <dbReference type="NCBI Taxonomy" id="2782349"/>
    <lineage>
        <taxon>Bacteria</taxon>
        <taxon>Pseudomonadati</taxon>
        <taxon>Bacteroidota</taxon>
        <taxon>Cytophagia</taxon>
        <taxon>Cytophagales</taxon>
        <taxon>Chryseotaleaceae</taxon>
        <taxon>Chryseosolibacter</taxon>
    </lineage>
</organism>
<name>A0AAP2GPK1_9BACT</name>
<proteinExistence type="predicted"/>
<keyword evidence="3" id="KW-1185">Reference proteome</keyword>
<gene>
    <name evidence="2" type="ORF">KK083_11590</name>
</gene>
<keyword evidence="1" id="KW-1133">Transmembrane helix</keyword>
<evidence type="ECO:0000313" key="3">
    <source>
        <dbReference type="Proteomes" id="UP001319200"/>
    </source>
</evidence>